<feature type="domain" description="Protein kinase" evidence="26">
    <location>
        <begin position="973"/>
        <end position="1250"/>
    </location>
</feature>
<dbReference type="InterPro" id="IPR000436">
    <property type="entry name" value="Sushi_SCR_CCP_dom"/>
</dbReference>
<keyword evidence="22" id="KW-0768">Sushi</keyword>
<evidence type="ECO:0000256" key="25">
    <source>
        <dbReference type="SAM" id="SignalP"/>
    </source>
</evidence>
<dbReference type="Gene3D" id="1.10.510.10">
    <property type="entry name" value="Transferase(Phosphotransferase) domain 1"/>
    <property type="match status" value="1"/>
</dbReference>
<dbReference type="InterPro" id="IPR032675">
    <property type="entry name" value="LRR_dom_sf"/>
</dbReference>
<evidence type="ECO:0000256" key="17">
    <source>
        <dbReference type="ARBA" id="ARBA00023157"/>
    </source>
</evidence>
<sequence>MQTSHVTCRTAAVCVLGLLWVVTAVFTCPEKCGCDGGRTRCDARGFKDVPANIPLETTILSLQYNSIQNLTEVAFSRLTRLKRLYLQDNNISVLPDGVFSHLTSLEWLDLQNNDIRVLPDGVFSHLTRLERLFLQNNNISVLPDGVFSHLTRLKRLYLQNNNISVLPDGVFSHLTSLNDLYLQNNNIRVLPDEVFSHLFSLVWLYLQNNNISVLPDGVFSHLFSLKRLYLQNNNIRVLPDGVFSHIMISSLERLDLQNNDIRVLHDGVFSHLTSLWWLNLQNNNIRVLHDGVFSHLTSLNDLYLQNNNISVLPDEVFSHLTSLVWLYLQNNNIRVLPDGVFSHLTSLERLYLQNNSISVLSNGVFSHLTSLVGLNLQNNNISVLPDGVFSHLTSLVGLNLQNNNISVLSNGVFSHLISLVGLNLQNNNISVLPDGVFSHLTSLVGLNLQNNNISVLPDGVFSHLTSLVGLNLQNNDISVLPDGVFSHLTSLNDLYLQNNDIGILPDGVFSHLTSLERLYLQNNSISVLSNGVFSHLTSLVGLNLQNNNISVLSDGVFSHLTSLERLYLQGNPWRCDCRLQGQMIPSRLRSKIQGNPTCSSPPHMEGVALVHVDTFICHGQGDCTPAEDTCDCNVGWTGPYCDKGKLMVRVGPNEDFTRNDQCGLNYTATLTGRRTVVLHCEPPLPGRYVSVQMVGLPGELNLCEVEVYVTGICCDDTVRIANGQITANDGFCFGEKIQFSCDPGYELVGDFWTTCQKNGSWDREVPKCKRICCDNTIVIPNGQVTGHDGYCSGNAVQFSCDTGYKLDGISFAICQDRKWDREFPTCQRICCDNTTEITNGLVNATDGYCFGNDILFSCNPGYELVGSSLATCQGDGSWGRDIPTCQLPEEQSMEATIAGASASVVAVLIVVAAVFMVLLRRRRRKRKDSLVQVSYFLPDDVIIHNRRLQELAAAPPVPDRPELPGFEVDPSRVTLGERIGSGAFGLAYRATLTTGDKTEDVVVKTLKDAPSEEDRLSFLQEIRAVVALGVQDNVLSLVGCCTVVRDHLYLITEFMPYGDLKNFLRKCRQEEIYDEPRDDIYNFEVKQMYQVARQIARGMDHISRSRYIHGDLAARNVLVGEELKVKISDFGLAEDIYTRGYRRQDRLQRVPWKWMAPERLEDGKAYTTRSDVWSFGIVLYEISTLGGEPYPDVAIAHLKDRLQAGFRMPNPEGCPPGMYDLMLQCWRWQPAERPSFRNLELDLDSQLAFYGPEYARTAPATGTAPKPTA</sequence>
<dbReference type="PROSITE" id="PS01186">
    <property type="entry name" value="EGF_2"/>
    <property type="match status" value="1"/>
</dbReference>
<keyword evidence="15 24" id="KW-0472">Membrane</keyword>
<evidence type="ECO:0000256" key="20">
    <source>
        <dbReference type="ARBA" id="ARBA00038736"/>
    </source>
</evidence>
<evidence type="ECO:0000256" key="23">
    <source>
        <dbReference type="PROSITE-ProRule" id="PRU10141"/>
    </source>
</evidence>
<proteinExistence type="predicted"/>
<evidence type="ECO:0000259" key="28">
    <source>
        <dbReference type="PROSITE" id="PS50923"/>
    </source>
</evidence>
<dbReference type="FunFam" id="3.80.10.10:FF:001164">
    <property type="entry name" value="GH01279p"/>
    <property type="match status" value="2"/>
</dbReference>
<dbReference type="Gene3D" id="2.10.70.10">
    <property type="entry name" value="Complement Module, domain 1"/>
    <property type="match status" value="3"/>
</dbReference>
<evidence type="ECO:0000256" key="4">
    <source>
        <dbReference type="ARBA" id="ARBA00022475"/>
    </source>
</evidence>
<feature type="domain" description="EGF-like" evidence="27">
    <location>
        <begin position="608"/>
        <end position="642"/>
    </location>
</feature>
<dbReference type="GO" id="GO:0034220">
    <property type="term" value="P:monoatomic ion transmembrane transport"/>
    <property type="evidence" value="ECO:0007669"/>
    <property type="project" value="UniProtKB-KW"/>
</dbReference>
<comment type="caution">
    <text evidence="21">Lacks conserved residue(s) required for the propagation of feature annotation.</text>
</comment>
<comment type="subunit">
    <text evidence="20">Interacts with KCNMA1.</text>
</comment>
<feature type="domain" description="Sushi" evidence="28">
    <location>
        <begin position="829"/>
        <end position="887"/>
    </location>
</feature>
<dbReference type="CDD" id="cd00033">
    <property type="entry name" value="CCP"/>
    <property type="match status" value="3"/>
</dbReference>
<feature type="transmembrane region" description="Helical" evidence="24">
    <location>
        <begin position="897"/>
        <end position="919"/>
    </location>
</feature>
<dbReference type="SMART" id="SM00364">
    <property type="entry name" value="LRR_BAC"/>
    <property type="match status" value="14"/>
</dbReference>
<dbReference type="Pfam" id="PF13855">
    <property type="entry name" value="LRR_8"/>
    <property type="match status" value="6"/>
</dbReference>
<dbReference type="SUPFAM" id="SSF57535">
    <property type="entry name" value="Complement control module/SCR domain"/>
    <property type="match status" value="3"/>
</dbReference>
<dbReference type="InterPro" id="IPR035976">
    <property type="entry name" value="Sushi/SCR/CCP_sf"/>
</dbReference>
<evidence type="ECO:0000256" key="14">
    <source>
        <dbReference type="ARBA" id="ARBA00023065"/>
    </source>
</evidence>
<feature type="signal peptide" evidence="25">
    <location>
        <begin position="1"/>
        <end position="24"/>
    </location>
</feature>
<dbReference type="Proteomes" id="UP000515135">
    <property type="component" value="Unplaced"/>
</dbReference>
<feature type="domain" description="Sushi" evidence="28">
    <location>
        <begin position="712"/>
        <end position="770"/>
    </location>
</feature>
<dbReference type="InterPro" id="IPR000719">
    <property type="entry name" value="Prot_kinase_dom"/>
</dbReference>
<dbReference type="AlphaFoldDB" id="A0A6P4XGZ9"/>
<dbReference type="InterPro" id="IPR051432">
    <property type="entry name" value="KCNMA1_auxiliary"/>
</dbReference>
<dbReference type="SMART" id="SM00369">
    <property type="entry name" value="LRR_TYP"/>
    <property type="match status" value="20"/>
</dbReference>
<protein>
    <submittedName>
        <fullName evidence="30">Slit homolog 1 protein-like</fullName>
    </submittedName>
</protein>
<evidence type="ECO:0000256" key="18">
    <source>
        <dbReference type="ARBA" id="ARBA00023170"/>
    </source>
</evidence>
<dbReference type="PROSITE" id="PS00022">
    <property type="entry name" value="EGF_1"/>
    <property type="match status" value="1"/>
</dbReference>
<dbReference type="FunFam" id="1.10.510.10:FF:000554">
    <property type="entry name" value="Predicted protein"/>
    <property type="match status" value="1"/>
</dbReference>
<dbReference type="GO" id="GO:0005886">
    <property type="term" value="C:plasma membrane"/>
    <property type="evidence" value="ECO:0007669"/>
    <property type="project" value="UniProtKB-SubCell"/>
</dbReference>
<evidence type="ECO:0000313" key="29">
    <source>
        <dbReference type="Proteomes" id="UP000515135"/>
    </source>
</evidence>
<evidence type="ECO:0000256" key="21">
    <source>
        <dbReference type="PROSITE-ProRule" id="PRU00076"/>
    </source>
</evidence>
<evidence type="ECO:0000256" key="6">
    <source>
        <dbReference type="ARBA" id="ARBA00022679"/>
    </source>
</evidence>
<dbReference type="SUPFAM" id="SSF52058">
    <property type="entry name" value="L domain-like"/>
    <property type="match status" value="2"/>
</dbReference>
<reference evidence="30" key="1">
    <citation type="submission" date="2025-08" db="UniProtKB">
        <authorList>
            <consortium name="RefSeq"/>
        </authorList>
    </citation>
    <scope>IDENTIFICATION</scope>
    <source>
        <tissue evidence="30">Gonad</tissue>
    </source>
</reference>
<dbReference type="SMART" id="SM00365">
    <property type="entry name" value="LRR_SD22"/>
    <property type="match status" value="6"/>
</dbReference>
<dbReference type="Pfam" id="PF00084">
    <property type="entry name" value="Sushi"/>
    <property type="match status" value="3"/>
</dbReference>
<dbReference type="InterPro" id="IPR008266">
    <property type="entry name" value="Tyr_kinase_AS"/>
</dbReference>
<feature type="disulfide bond" evidence="21">
    <location>
        <begin position="632"/>
        <end position="641"/>
    </location>
</feature>
<keyword evidence="19" id="KW-0407">Ion channel</keyword>
<evidence type="ECO:0000256" key="22">
    <source>
        <dbReference type="PROSITE-ProRule" id="PRU00302"/>
    </source>
</evidence>
<dbReference type="Pfam" id="PF07714">
    <property type="entry name" value="PK_Tyr_Ser-Thr"/>
    <property type="match status" value="1"/>
</dbReference>
<dbReference type="PROSITE" id="PS50923">
    <property type="entry name" value="SUSHI"/>
    <property type="match status" value="3"/>
</dbReference>
<keyword evidence="12 23" id="KW-0067">ATP-binding</keyword>
<evidence type="ECO:0000256" key="3">
    <source>
        <dbReference type="ARBA" id="ARBA00022448"/>
    </source>
</evidence>
<feature type="disulfide bond" evidence="22">
    <location>
        <begin position="741"/>
        <end position="768"/>
    </location>
</feature>
<dbReference type="Gene3D" id="2.60.120.260">
    <property type="entry name" value="Galactose-binding domain-like"/>
    <property type="match status" value="1"/>
</dbReference>
<dbReference type="RefSeq" id="XP_019615810.1">
    <property type="nucleotide sequence ID" value="XM_019760251.1"/>
</dbReference>
<keyword evidence="21" id="KW-0245">EGF-like domain</keyword>
<dbReference type="PROSITE" id="PS00107">
    <property type="entry name" value="PROTEIN_KINASE_ATP"/>
    <property type="match status" value="1"/>
</dbReference>
<accession>A0A6P4XGZ9</accession>
<dbReference type="InterPro" id="IPR000742">
    <property type="entry name" value="EGF"/>
</dbReference>
<keyword evidence="3" id="KW-0813">Transport</keyword>
<dbReference type="KEGG" id="bbel:109463433"/>
<dbReference type="CDD" id="cd00192">
    <property type="entry name" value="PTKc"/>
    <property type="match status" value="1"/>
</dbReference>
<evidence type="ECO:0000313" key="30">
    <source>
        <dbReference type="RefSeq" id="XP_019615810.1"/>
    </source>
</evidence>
<keyword evidence="13 24" id="KW-1133">Transmembrane helix</keyword>
<keyword evidence="16" id="KW-0829">Tyrosine-protein kinase</keyword>
<keyword evidence="8 25" id="KW-0732">Signal</keyword>
<evidence type="ECO:0000256" key="10">
    <source>
        <dbReference type="ARBA" id="ARBA00022741"/>
    </source>
</evidence>
<keyword evidence="4" id="KW-1003">Cell membrane</keyword>
<evidence type="ECO:0000256" key="24">
    <source>
        <dbReference type="SAM" id="Phobius"/>
    </source>
</evidence>
<dbReference type="GO" id="GO:0005524">
    <property type="term" value="F:ATP binding"/>
    <property type="evidence" value="ECO:0007669"/>
    <property type="project" value="UniProtKB-UniRule"/>
</dbReference>
<dbReference type="PROSITE" id="PS50011">
    <property type="entry name" value="PROTEIN_KINASE_DOM"/>
    <property type="match status" value="1"/>
</dbReference>
<dbReference type="InterPro" id="IPR000483">
    <property type="entry name" value="Cys-rich_flank_reg_C"/>
</dbReference>
<dbReference type="SMART" id="SM00032">
    <property type="entry name" value="CCP"/>
    <property type="match status" value="3"/>
</dbReference>
<keyword evidence="9" id="KW-0677">Repeat</keyword>
<dbReference type="SUPFAM" id="SSF49785">
    <property type="entry name" value="Galactose-binding domain-like"/>
    <property type="match status" value="1"/>
</dbReference>
<feature type="disulfide bond" evidence="22">
    <location>
        <begin position="858"/>
        <end position="885"/>
    </location>
</feature>
<dbReference type="FunFam" id="3.80.10.10:FF:001438">
    <property type="entry name" value="Uncharacterized protein"/>
    <property type="match status" value="1"/>
</dbReference>
<dbReference type="InterPro" id="IPR001611">
    <property type="entry name" value="Leu-rich_rpt"/>
</dbReference>
<keyword evidence="17 21" id="KW-1015">Disulfide bond</keyword>
<comment type="subcellular location">
    <subcellularLocation>
        <location evidence="1">Cell membrane</location>
        <topology evidence="1">Single-pass membrane protein</topology>
    </subcellularLocation>
    <subcellularLocation>
        <location evidence="2">Membrane</location>
        <topology evidence="2">Single-pass type I membrane protein</topology>
    </subcellularLocation>
</comment>
<gene>
    <name evidence="30" type="primary">LOC109463433</name>
</gene>
<evidence type="ECO:0000256" key="16">
    <source>
        <dbReference type="ARBA" id="ARBA00023137"/>
    </source>
</evidence>
<dbReference type="GO" id="GO:0004713">
    <property type="term" value="F:protein tyrosine kinase activity"/>
    <property type="evidence" value="ECO:0007669"/>
    <property type="project" value="UniProtKB-KW"/>
</dbReference>
<evidence type="ECO:0000256" key="5">
    <source>
        <dbReference type="ARBA" id="ARBA00022614"/>
    </source>
</evidence>
<evidence type="ECO:0000256" key="7">
    <source>
        <dbReference type="ARBA" id="ARBA00022692"/>
    </source>
</evidence>
<evidence type="ECO:0000256" key="9">
    <source>
        <dbReference type="ARBA" id="ARBA00022737"/>
    </source>
</evidence>
<dbReference type="InterPro" id="IPR008979">
    <property type="entry name" value="Galactose-bd-like_sf"/>
</dbReference>
<organism evidence="29 30">
    <name type="scientific">Branchiostoma belcheri</name>
    <name type="common">Amphioxus</name>
    <dbReference type="NCBI Taxonomy" id="7741"/>
    <lineage>
        <taxon>Eukaryota</taxon>
        <taxon>Metazoa</taxon>
        <taxon>Chordata</taxon>
        <taxon>Cephalochordata</taxon>
        <taxon>Leptocardii</taxon>
        <taxon>Amphioxiformes</taxon>
        <taxon>Branchiostomatidae</taxon>
        <taxon>Branchiostoma</taxon>
    </lineage>
</organism>
<dbReference type="GeneID" id="109463433"/>
<dbReference type="Gene3D" id="3.30.200.20">
    <property type="entry name" value="Phosphorylase Kinase, domain 1"/>
    <property type="match status" value="1"/>
</dbReference>
<keyword evidence="6" id="KW-0808">Transferase</keyword>
<evidence type="ECO:0000256" key="19">
    <source>
        <dbReference type="ARBA" id="ARBA00023303"/>
    </source>
</evidence>
<name>A0A6P4XGZ9_BRABE</name>
<dbReference type="SUPFAM" id="SSF56112">
    <property type="entry name" value="Protein kinase-like (PK-like)"/>
    <property type="match status" value="1"/>
</dbReference>
<evidence type="ECO:0000259" key="27">
    <source>
        <dbReference type="PROSITE" id="PS50026"/>
    </source>
</evidence>
<keyword evidence="11" id="KW-0418">Kinase</keyword>
<dbReference type="InterPro" id="IPR001245">
    <property type="entry name" value="Ser-Thr/Tyr_kinase_cat_dom"/>
</dbReference>
<dbReference type="InterPro" id="IPR003591">
    <property type="entry name" value="Leu-rich_rpt_typical-subtyp"/>
</dbReference>
<evidence type="ECO:0000256" key="8">
    <source>
        <dbReference type="ARBA" id="ARBA00022729"/>
    </source>
</evidence>
<feature type="binding site" evidence="23">
    <location>
        <position position="1004"/>
    </location>
    <ligand>
        <name>ATP</name>
        <dbReference type="ChEBI" id="CHEBI:30616"/>
    </ligand>
</feature>
<evidence type="ECO:0000256" key="2">
    <source>
        <dbReference type="ARBA" id="ARBA00004479"/>
    </source>
</evidence>
<evidence type="ECO:0000256" key="13">
    <source>
        <dbReference type="ARBA" id="ARBA00022989"/>
    </source>
</evidence>
<keyword evidence="14" id="KW-0406">Ion transport</keyword>
<evidence type="ECO:0000256" key="1">
    <source>
        <dbReference type="ARBA" id="ARBA00004162"/>
    </source>
</evidence>
<feature type="domain" description="Sushi" evidence="28">
    <location>
        <begin position="771"/>
        <end position="828"/>
    </location>
</feature>
<dbReference type="OrthoDB" id="27267at2759"/>
<dbReference type="InterPro" id="IPR011009">
    <property type="entry name" value="Kinase-like_dom_sf"/>
</dbReference>
<dbReference type="InterPro" id="IPR017441">
    <property type="entry name" value="Protein_kinase_ATP_BS"/>
</dbReference>
<dbReference type="PROSITE" id="PS50026">
    <property type="entry name" value="EGF_3"/>
    <property type="match status" value="1"/>
</dbReference>
<evidence type="ECO:0000256" key="12">
    <source>
        <dbReference type="ARBA" id="ARBA00022840"/>
    </source>
</evidence>
<dbReference type="SMART" id="SM00082">
    <property type="entry name" value="LRRCT"/>
    <property type="match status" value="1"/>
</dbReference>
<dbReference type="PANTHER" id="PTHR46473:SF23">
    <property type="entry name" value="GH08155P"/>
    <property type="match status" value="1"/>
</dbReference>
<keyword evidence="29" id="KW-1185">Reference proteome</keyword>
<dbReference type="Gene3D" id="3.80.10.10">
    <property type="entry name" value="Ribonuclease Inhibitor"/>
    <property type="match status" value="5"/>
</dbReference>
<dbReference type="PANTHER" id="PTHR46473">
    <property type="entry name" value="GH08155P"/>
    <property type="match status" value="1"/>
</dbReference>
<evidence type="ECO:0000259" key="26">
    <source>
        <dbReference type="PROSITE" id="PS50011"/>
    </source>
</evidence>
<evidence type="ECO:0000256" key="15">
    <source>
        <dbReference type="ARBA" id="ARBA00023136"/>
    </source>
</evidence>
<keyword evidence="18" id="KW-0675">Receptor</keyword>
<dbReference type="PRINTS" id="PR00109">
    <property type="entry name" value="TYRKINASE"/>
</dbReference>
<dbReference type="PROSITE" id="PS00109">
    <property type="entry name" value="PROTEIN_KINASE_TYR"/>
    <property type="match status" value="1"/>
</dbReference>
<keyword evidence="5" id="KW-0433">Leucine-rich repeat</keyword>
<keyword evidence="7 24" id="KW-0812">Transmembrane</keyword>
<dbReference type="PROSITE" id="PS51450">
    <property type="entry name" value="LRR"/>
    <property type="match status" value="14"/>
</dbReference>
<evidence type="ECO:0000256" key="11">
    <source>
        <dbReference type="ARBA" id="ARBA00022777"/>
    </source>
</evidence>
<feature type="chain" id="PRO_5028424748" evidence="25">
    <location>
        <begin position="25"/>
        <end position="1269"/>
    </location>
</feature>
<keyword evidence="10 23" id="KW-0547">Nucleotide-binding</keyword>